<feature type="transmembrane region" description="Helical" evidence="7">
    <location>
        <begin position="82"/>
        <end position="100"/>
    </location>
</feature>
<keyword evidence="3" id="KW-0813">Transport</keyword>
<comment type="similarity">
    <text evidence="2">Belongs to the major facilitator superfamily.</text>
</comment>
<comment type="caution">
    <text evidence="9">The sequence shown here is derived from an EMBL/GenBank/DDBJ whole genome shotgun (WGS) entry which is preliminary data.</text>
</comment>
<keyword evidence="10" id="KW-1185">Reference proteome</keyword>
<feature type="transmembrane region" description="Helical" evidence="7">
    <location>
        <begin position="12"/>
        <end position="37"/>
    </location>
</feature>
<dbReference type="GO" id="GO:0022857">
    <property type="term" value="F:transmembrane transporter activity"/>
    <property type="evidence" value="ECO:0007669"/>
    <property type="project" value="InterPro"/>
</dbReference>
<feature type="domain" description="Major facilitator superfamily (MFS) profile" evidence="8">
    <location>
        <begin position="1"/>
        <end position="401"/>
    </location>
</feature>
<dbReference type="EMBL" id="VUNS01000014">
    <property type="protein sequence ID" value="MST97957.1"/>
    <property type="molecule type" value="Genomic_DNA"/>
</dbReference>
<proteinExistence type="inferred from homology"/>
<dbReference type="Pfam" id="PF07690">
    <property type="entry name" value="MFS_1"/>
    <property type="match status" value="1"/>
</dbReference>
<sequence>MHAHKMVFGRYDFANFFCFGSYAACSVAVPVVLVSLAQDLNFPLAEGGKGAGGALQLGRSIPMVVAMLFCGFAAGRFGKLRSLGAAMLFMSIGILCAAWSPGYLPLFAAIAVAGLGEGVVEGLATPVIQDLHQDEPGRYINFTHSFWSVGVVGTVLAAGALLSAGVSWRWILTGCSLFALVPAFMYLLPSKKYGAERHQKLSFGTVFGHAVDVMGLKRFWLFFAAMFLAGGGEFCLTFWVASFIQLDYGADAWMGGLGTAFFAGGMIVGRMGSGMLVRQSRLLQLILLCSVIGTVLGLFPPFLSSVWILFVLLFFLGIVTGPFWPSIQSYCVDRLKDSDSTMIYILLSCAGVPGCGFFACMMGVVGDSWGLRDSFYLVPFCYGGLGLLLLLDAWLHRSKRLPSA</sequence>
<dbReference type="InterPro" id="IPR011701">
    <property type="entry name" value="MFS"/>
</dbReference>
<dbReference type="GO" id="GO:0016020">
    <property type="term" value="C:membrane"/>
    <property type="evidence" value="ECO:0007669"/>
    <property type="project" value="TreeGrafter"/>
</dbReference>
<organism evidence="9 10">
    <name type="scientific">Victivallis lenta</name>
    <dbReference type="NCBI Taxonomy" id="2606640"/>
    <lineage>
        <taxon>Bacteria</taxon>
        <taxon>Pseudomonadati</taxon>
        <taxon>Lentisphaerota</taxon>
        <taxon>Lentisphaeria</taxon>
        <taxon>Victivallales</taxon>
        <taxon>Victivallaceae</taxon>
        <taxon>Victivallis</taxon>
    </lineage>
</organism>
<gene>
    <name evidence="9" type="ORF">FYJ85_13000</name>
</gene>
<feature type="transmembrane region" description="Helical" evidence="7">
    <location>
        <begin position="305"/>
        <end position="324"/>
    </location>
</feature>
<evidence type="ECO:0000256" key="5">
    <source>
        <dbReference type="ARBA" id="ARBA00022989"/>
    </source>
</evidence>
<feature type="transmembrane region" description="Helical" evidence="7">
    <location>
        <begin position="168"/>
        <end position="188"/>
    </location>
</feature>
<feature type="transmembrane region" description="Helical" evidence="7">
    <location>
        <begin position="139"/>
        <end position="162"/>
    </location>
</feature>
<dbReference type="PANTHER" id="PTHR23514:SF3">
    <property type="entry name" value="BYPASS OF STOP CODON PROTEIN 6"/>
    <property type="match status" value="1"/>
</dbReference>
<dbReference type="PANTHER" id="PTHR23514">
    <property type="entry name" value="BYPASS OF STOP CODON PROTEIN 6"/>
    <property type="match status" value="1"/>
</dbReference>
<dbReference type="GO" id="GO:0012505">
    <property type="term" value="C:endomembrane system"/>
    <property type="evidence" value="ECO:0007669"/>
    <property type="project" value="UniProtKB-SubCell"/>
</dbReference>
<dbReference type="InterPro" id="IPR051788">
    <property type="entry name" value="MFS_Transporter"/>
</dbReference>
<dbReference type="SUPFAM" id="SSF103473">
    <property type="entry name" value="MFS general substrate transporter"/>
    <property type="match status" value="1"/>
</dbReference>
<protein>
    <submittedName>
        <fullName evidence="9">MFS transporter</fullName>
    </submittedName>
</protein>
<keyword evidence="4 7" id="KW-0812">Transmembrane</keyword>
<evidence type="ECO:0000256" key="3">
    <source>
        <dbReference type="ARBA" id="ARBA00022448"/>
    </source>
</evidence>
<dbReference type="InterPro" id="IPR036259">
    <property type="entry name" value="MFS_trans_sf"/>
</dbReference>
<evidence type="ECO:0000256" key="7">
    <source>
        <dbReference type="SAM" id="Phobius"/>
    </source>
</evidence>
<keyword evidence="5 7" id="KW-1133">Transmembrane helix</keyword>
<feature type="transmembrane region" description="Helical" evidence="7">
    <location>
        <begin position="344"/>
        <end position="364"/>
    </location>
</feature>
<dbReference type="Proteomes" id="UP000435649">
    <property type="component" value="Unassembled WGS sequence"/>
</dbReference>
<evidence type="ECO:0000256" key="1">
    <source>
        <dbReference type="ARBA" id="ARBA00004127"/>
    </source>
</evidence>
<dbReference type="PROSITE" id="PS50850">
    <property type="entry name" value="MFS"/>
    <property type="match status" value="1"/>
</dbReference>
<evidence type="ECO:0000256" key="6">
    <source>
        <dbReference type="ARBA" id="ARBA00023136"/>
    </source>
</evidence>
<dbReference type="RefSeq" id="WP_106055590.1">
    <property type="nucleotide sequence ID" value="NZ_CALXOB010000029.1"/>
</dbReference>
<feature type="transmembrane region" description="Helical" evidence="7">
    <location>
        <begin position="219"/>
        <end position="240"/>
    </location>
</feature>
<feature type="transmembrane region" description="Helical" evidence="7">
    <location>
        <begin position="376"/>
        <end position="395"/>
    </location>
</feature>
<reference evidence="9 10" key="1">
    <citation type="submission" date="2019-08" db="EMBL/GenBank/DDBJ databases">
        <title>In-depth cultivation of the pig gut microbiome towards novel bacterial diversity and tailored functional studies.</title>
        <authorList>
            <person name="Wylensek D."/>
            <person name="Hitch T.C.A."/>
            <person name="Clavel T."/>
        </authorList>
    </citation>
    <scope>NUCLEOTIDE SEQUENCE [LARGE SCALE GENOMIC DNA]</scope>
    <source>
        <strain evidence="9 10">BBE-744-WT-12</strain>
    </source>
</reference>
<dbReference type="InterPro" id="IPR020846">
    <property type="entry name" value="MFS_dom"/>
</dbReference>
<dbReference type="Gene3D" id="1.20.1250.20">
    <property type="entry name" value="MFS general substrate transporter like domains"/>
    <property type="match status" value="1"/>
</dbReference>
<evidence type="ECO:0000313" key="10">
    <source>
        <dbReference type="Proteomes" id="UP000435649"/>
    </source>
</evidence>
<feature type="transmembrane region" description="Helical" evidence="7">
    <location>
        <begin position="106"/>
        <end position="127"/>
    </location>
</feature>
<evidence type="ECO:0000313" key="9">
    <source>
        <dbReference type="EMBL" id="MST97957.1"/>
    </source>
</evidence>
<feature type="transmembrane region" description="Helical" evidence="7">
    <location>
        <begin position="252"/>
        <end position="270"/>
    </location>
</feature>
<dbReference type="AlphaFoldDB" id="A0A844G2Q5"/>
<evidence type="ECO:0000256" key="4">
    <source>
        <dbReference type="ARBA" id="ARBA00022692"/>
    </source>
</evidence>
<keyword evidence="6 7" id="KW-0472">Membrane</keyword>
<name>A0A844G2Q5_9BACT</name>
<evidence type="ECO:0000259" key="8">
    <source>
        <dbReference type="PROSITE" id="PS50850"/>
    </source>
</evidence>
<evidence type="ECO:0000256" key="2">
    <source>
        <dbReference type="ARBA" id="ARBA00008335"/>
    </source>
</evidence>
<feature type="transmembrane region" description="Helical" evidence="7">
    <location>
        <begin position="57"/>
        <end position="75"/>
    </location>
</feature>
<feature type="transmembrane region" description="Helical" evidence="7">
    <location>
        <begin position="282"/>
        <end position="299"/>
    </location>
</feature>
<comment type="subcellular location">
    <subcellularLocation>
        <location evidence="1">Endomembrane system</location>
        <topology evidence="1">Multi-pass membrane protein</topology>
    </subcellularLocation>
</comment>
<accession>A0A844G2Q5</accession>